<feature type="domain" description="Epoxide hydrolase N-terminal" evidence="5">
    <location>
        <begin position="1"/>
        <end position="111"/>
    </location>
</feature>
<comment type="caution">
    <text evidence="6">The sequence shown here is derived from an EMBL/GenBank/DDBJ whole genome shotgun (WGS) entry which is preliminary data.</text>
</comment>
<keyword evidence="7" id="KW-1185">Reference proteome</keyword>
<evidence type="ECO:0000256" key="1">
    <source>
        <dbReference type="ARBA" id="ARBA00010088"/>
    </source>
</evidence>
<evidence type="ECO:0000256" key="2">
    <source>
        <dbReference type="ARBA" id="ARBA00022797"/>
    </source>
</evidence>
<accession>A0A511DAQ7</accession>
<reference evidence="6 7" key="1">
    <citation type="submission" date="2019-07" db="EMBL/GenBank/DDBJ databases">
        <title>Whole genome shotgun sequence of Pseudonocardia sulfidoxydans NBRC 16205.</title>
        <authorList>
            <person name="Hosoyama A."/>
            <person name="Uohara A."/>
            <person name="Ohji S."/>
            <person name="Ichikawa N."/>
        </authorList>
    </citation>
    <scope>NUCLEOTIDE SEQUENCE [LARGE SCALE GENOMIC DNA]</scope>
    <source>
        <strain evidence="6 7">NBRC 16205</strain>
    </source>
</reference>
<gene>
    <name evidence="6" type="ORF">PSU4_04070</name>
</gene>
<sequence length="377" mass="43006">MREFRIETPQADLDDLRDRLRRTRWPEPATVDGWTQGVPLDYLQELCAYWADGYDWRRCEAEINARPQIRTVLDGGADDTVDVHALHVRSRHENALPLILTHGWPGSIVEYLGIIDDLVDPPDPADAFHVVVPSLPGFGFSGKPRLPGWGIERIATAWAQLMDRLGYDRYGAQGGDWGSMITAMLGTGAPENVVGIHLTMPLAEVPPDEERRPLSREEKKGMLDAKKFRRFGTGYSAQQSTRPQTIGYALTDSPVGQCAWIVEKFWDWTDCAGQPENTIRRDRLLDNVMTYWLTGSAASSARLYWESYGKTRYDLVEVPAGATVFPHEMRRLPRHWLERRFTDLRMLNHPEVGGHFASMEQPEVLVDDIRTFFRMVR</sequence>
<evidence type="ECO:0000256" key="3">
    <source>
        <dbReference type="ARBA" id="ARBA00022801"/>
    </source>
</evidence>
<dbReference type="InterPro" id="IPR010497">
    <property type="entry name" value="Epoxide_hydro_N"/>
</dbReference>
<dbReference type="Proteomes" id="UP000321685">
    <property type="component" value="Unassembled WGS sequence"/>
</dbReference>
<dbReference type="PANTHER" id="PTHR21661">
    <property type="entry name" value="EPOXIDE HYDROLASE 1-RELATED"/>
    <property type="match status" value="1"/>
</dbReference>
<dbReference type="InterPro" id="IPR000639">
    <property type="entry name" value="Epox_hydrolase-like"/>
</dbReference>
<dbReference type="InterPro" id="IPR029058">
    <property type="entry name" value="AB_hydrolase_fold"/>
</dbReference>
<dbReference type="OrthoDB" id="27092at2"/>
<evidence type="ECO:0000259" key="5">
    <source>
        <dbReference type="Pfam" id="PF06441"/>
    </source>
</evidence>
<keyword evidence="3 6" id="KW-0378">Hydrolase</keyword>
<dbReference type="Pfam" id="PF06441">
    <property type="entry name" value="EHN"/>
    <property type="match status" value="1"/>
</dbReference>
<dbReference type="EMBL" id="BJVJ01000002">
    <property type="protein sequence ID" value="GEL21453.1"/>
    <property type="molecule type" value="Genomic_DNA"/>
</dbReference>
<evidence type="ECO:0000256" key="4">
    <source>
        <dbReference type="PIRSR" id="PIRSR001112-1"/>
    </source>
</evidence>
<dbReference type="InterPro" id="IPR016292">
    <property type="entry name" value="Epoxide_hydrolase"/>
</dbReference>
<evidence type="ECO:0000313" key="6">
    <source>
        <dbReference type="EMBL" id="GEL21453.1"/>
    </source>
</evidence>
<dbReference type="PIRSF" id="PIRSF001112">
    <property type="entry name" value="Epoxide_hydrolase"/>
    <property type="match status" value="1"/>
</dbReference>
<dbReference type="SUPFAM" id="SSF53474">
    <property type="entry name" value="alpha/beta-Hydrolases"/>
    <property type="match status" value="1"/>
</dbReference>
<dbReference type="AlphaFoldDB" id="A0A511DAQ7"/>
<dbReference type="Gene3D" id="3.40.50.1820">
    <property type="entry name" value="alpha/beta hydrolase"/>
    <property type="match status" value="1"/>
</dbReference>
<keyword evidence="2" id="KW-0058">Aromatic hydrocarbons catabolism</keyword>
<feature type="active site" description="Proton acceptor" evidence="4">
    <location>
        <position position="355"/>
    </location>
</feature>
<name>A0A511DAQ7_9PSEU</name>
<protein>
    <submittedName>
        <fullName evidence="6">Hydrolase</fullName>
    </submittedName>
</protein>
<organism evidence="6 7">
    <name type="scientific">Pseudonocardia sulfidoxydans NBRC 16205</name>
    <dbReference type="NCBI Taxonomy" id="1223511"/>
    <lineage>
        <taxon>Bacteria</taxon>
        <taxon>Bacillati</taxon>
        <taxon>Actinomycetota</taxon>
        <taxon>Actinomycetes</taxon>
        <taxon>Pseudonocardiales</taxon>
        <taxon>Pseudonocardiaceae</taxon>
        <taxon>Pseudonocardia</taxon>
    </lineage>
</organism>
<dbReference type="PANTHER" id="PTHR21661:SF35">
    <property type="entry name" value="EPOXIDE HYDROLASE"/>
    <property type="match status" value="1"/>
</dbReference>
<proteinExistence type="inferred from homology"/>
<dbReference type="GO" id="GO:0004301">
    <property type="term" value="F:epoxide hydrolase activity"/>
    <property type="evidence" value="ECO:0007669"/>
    <property type="project" value="TreeGrafter"/>
</dbReference>
<feature type="active site" description="Proton donor" evidence="4">
    <location>
        <position position="304"/>
    </location>
</feature>
<comment type="similarity">
    <text evidence="1">Belongs to the peptidase S33 family.</text>
</comment>
<dbReference type="PRINTS" id="PR00412">
    <property type="entry name" value="EPOXHYDRLASE"/>
</dbReference>
<evidence type="ECO:0000313" key="7">
    <source>
        <dbReference type="Proteomes" id="UP000321685"/>
    </source>
</evidence>
<feature type="active site" description="Nucleophile" evidence="4">
    <location>
        <position position="176"/>
    </location>
</feature>
<dbReference type="GO" id="GO:0097176">
    <property type="term" value="P:epoxide metabolic process"/>
    <property type="evidence" value="ECO:0007669"/>
    <property type="project" value="TreeGrafter"/>
</dbReference>
<dbReference type="RefSeq" id="WP_147102128.1">
    <property type="nucleotide sequence ID" value="NZ_BJVJ01000002.1"/>
</dbReference>